<sequence>MSKVNKAPIKWAQRSDSLYITIALPGKLREVPDIRVIFRARISRERLCFEAGPVCFSFPAHKCATRTDVKDESIDLEDETLKFKGKSESKDYEVDIAFLKPVDSEGSTYKVLPRSVQMHVMKKNKDDEEFWPRLLKDKTLEKNQVKIDWDRYVDEDEEEEGFDTSNVSCNHPTKASKRSMQLVNQQFLNNDCCNNVQLEGGMGMGGGPGGMDMAAMQQMMSGMGGGGMGGGMGGMGGMPGMGGMGGGAGGMDMASLMKGMGDLGGSGEGADGDDSDDSDDDDLPDLDES</sequence>
<gene>
    <name evidence="4" type="ORF">THAOC_21536</name>
</gene>
<accession>K0SBP4</accession>
<dbReference type="Pfam" id="PF04969">
    <property type="entry name" value="CS"/>
    <property type="match status" value="2"/>
</dbReference>
<dbReference type="OrthoDB" id="1564555at2759"/>
<dbReference type="GO" id="GO:0005634">
    <property type="term" value="C:nucleus"/>
    <property type="evidence" value="ECO:0007669"/>
    <property type="project" value="TreeGrafter"/>
</dbReference>
<evidence type="ECO:0000313" key="4">
    <source>
        <dbReference type="EMBL" id="EJK58351.1"/>
    </source>
</evidence>
<feature type="domain" description="CS" evidence="3">
    <location>
        <begin position="4"/>
        <end position="135"/>
    </location>
</feature>
<dbReference type="Gene3D" id="2.60.40.790">
    <property type="match status" value="1"/>
</dbReference>
<dbReference type="GO" id="GO:0005829">
    <property type="term" value="C:cytosol"/>
    <property type="evidence" value="ECO:0007669"/>
    <property type="project" value="TreeGrafter"/>
</dbReference>
<evidence type="ECO:0000313" key="5">
    <source>
        <dbReference type="Proteomes" id="UP000266841"/>
    </source>
</evidence>
<dbReference type="GO" id="GO:0051879">
    <property type="term" value="F:Hsp90 protein binding"/>
    <property type="evidence" value="ECO:0007669"/>
    <property type="project" value="InterPro"/>
</dbReference>
<protein>
    <recommendedName>
        <fullName evidence="3">CS domain-containing protein</fullName>
    </recommendedName>
</protein>
<dbReference type="AlphaFoldDB" id="K0SBP4"/>
<reference evidence="4 5" key="1">
    <citation type="journal article" date="2012" name="Genome Biol.">
        <title>Genome and low-iron response of an oceanic diatom adapted to chronic iron limitation.</title>
        <authorList>
            <person name="Lommer M."/>
            <person name="Specht M."/>
            <person name="Roy A.S."/>
            <person name="Kraemer L."/>
            <person name="Andreson R."/>
            <person name="Gutowska M.A."/>
            <person name="Wolf J."/>
            <person name="Bergner S.V."/>
            <person name="Schilhabel M.B."/>
            <person name="Klostermeier U.C."/>
            <person name="Beiko R.G."/>
            <person name="Rosenstiel P."/>
            <person name="Hippler M."/>
            <person name="Laroche J."/>
        </authorList>
    </citation>
    <scope>NUCLEOTIDE SEQUENCE [LARGE SCALE GENOMIC DNA]</scope>
    <source>
        <strain evidence="4 5">CCMP1005</strain>
    </source>
</reference>
<dbReference type="PANTHER" id="PTHR22932:SF1">
    <property type="entry name" value="CO-CHAPERONE PROTEIN DAF-41"/>
    <property type="match status" value="1"/>
</dbReference>
<dbReference type="Proteomes" id="UP000266841">
    <property type="component" value="Unassembled WGS sequence"/>
</dbReference>
<dbReference type="EMBL" id="AGNL01025506">
    <property type="protein sequence ID" value="EJK58351.1"/>
    <property type="molecule type" value="Genomic_DNA"/>
</dbReference>
<organism evidence="4 5">
    <name type="scientific">Thalassiosira oceanica</name>
    <name type="common">Marine diatom</name>
    <dbReference type="NCBI Taxonomy" id="159749"/>
    <lineage>
        <taxon>Eukaryota</taxon>
        <taxon>Sar</taxon>
        <taxon>Stramenopiles</taxon>
        <taxon>Ochrophyta</taxon>
        <taxon>Bacillariophyta</taxon>
        <taxon>Coscinodiscophyceae</taxon>
        <taxon>Thalassiosirophycidae</taxon>
        <taxon>Thalassiosirales</taxon>
        <taxon>Thalassiosiraceae</taxon>
        <taxon>Thalassiosira</taxon>
    </lineage>
</organism>
<dbReference type="SUPFAM" id="SSF49764">
    <property type="entry name" value="HSP20-like chaperones"/>
    <property type="match status" value="1"/>
</dbReference>
<dbReference type="GO" id="GO:0051131">
    <property type="term" value="P:chaperone-mediated protein complex assembly"/>
    <property type="evidence" value="ECO:0007669"/>
    <property type="project" value="TreeGrafter"/>
</dbReference>
<evidence type="ECO:0000256" key="1">
    <source>
        <dbReference type="ARBA" id="ARBA00025733"/>
    </source>
</evidence>
<comment type="caution">
    <text evidence="4">The sequence shown here is derived from an EMBL/GenBank/DDBJ whole genome shotgun (WGS) entry which is preliminary data.</text>
</comment>
<comment type="similarity">
    <text evidence="1">Belongs to the p23/wos2 family.</text>
</comment>
<dbReference type="InterPro" id="IPR007052">
    <property type="entry name" value="CS_dom"/>
</dbReference>
<dbReference type="GO" id="GO:0006457">
    <property type="term" value="P:protein folding"/>
    <property type="evidence" value="ECO:0007669"/>
    <property type="project" value="TreeGrafter"/>
</dbReference>
<dbReference type="GO" id="GO:0051087">
    <property type="term" value="F:protein-folding chaperone binding"/>
    <property type="evidence" value="ECO:0007669"/>
    <property type="project" value="TreeGrafter"/>
</dbReference>
<dbReference type="InterPro" id="IPR008978">
    <property type="entry name" value="HSP20-like_chaperone"/>
</dbReference>
<feature type="region of interest" description="Disordered" evidence="2">
    <location>
        <begin position="258"/>
        <end position="289"/>
    </location>
</feature>
<dbReference type="CDD" id="cd06465">
    <property type="entry name" value="p23_hB-ind1_like"/>
    <property type="match status" value="1"/>
</dbReference>
<evidence type="ECO:0000259" key="3">
    <source>
        <dbReference type="PROSITE" id="PS51203"/>
    </source>
</evidence>
<dbReference type="PROSITE" id="PS51203">
    <property type="entry name" value="CS"/>
    <property type="match status" value="1"/>
</dbReference>
<dbReference type="OMA" id="EPERWDK"/>
<dbReference type="InterPro" id="IPR045250">
    <property type="entry name" value="p23-like"/>
</dbReference>
<evidence type="ECO:0000256" key="2">
    <source>
        <dbReference type="SAM" id="MobiDB-lite"/>
    </source>
</evidence>
<proteinExistence type="inferred from homology"/>
<feature type="compositionally biased region" description="Acidic residues" evidence="2">
    <location>
        <begin position="270"/>
        <end position="289"/>
    </location>
</feature>
<dbReference type="eggNOG" id="KOG3158">
    <property type="taxonomic scope" value="Eukaryota"/>
</dbReference>
<dbReference type="PANTHER" id="PTHR22932">
    <property type="entry name" value="TELOMERASE-BINDING PROTEIN P23 HSP90 CO-CHAPERONE"/>
    <property type="match status" value="1"/>
</dbReference>
<name>K0SBP4_THAOC</name>
<keyword evidence="5" id="KW-1185">Reference proteome</keyword>